<accession>U4KUI0</accession>
<evidence type="ECO:0000313" key="1">
    <source>
        <dbReference type="EMBL" id="CCX04958.1"/>
    </source>
</evidence>
<name>U4KUI0_PYROM</name>
<evidence type="ECO:0000313" key="2">
    <source>
        <dbReference type="Proteomes" id="UP000018144"/>
    </source>
</evidence>
<dbReference type="Proteomes" id="UP000018144">
    <property type="component" value="Unassembled WGS sequence"/>
</dbReference>
<proteinExistence type="predicted"/>
<dbReference type="AlphaFoldDB" id="U4KUI0"/>
<protein>
    <submittedName>
        <fullName evidence="1">Uncharacterized protein</fullName>
    </submittedName>
</protein>
<organism evidence="1 2">
    <name type="scientific">Pyronema omphalodes (strain CBS 100304)</name>
    <name type="common">Pyronema confluens</name>
    <dbReference type="NCBI Taxonomy" id="1076935"/>
    <lineage>
        <taxon>Eukaryota</taxon>
        <taxon>Fungi</taxon>
        <taxon>Dikarya</taxon>
        <taxon>Ascomycota</taxon>
        <taxon>Pezizomycotina</taxon>
        <taxon>Pezizomycetes</taxon>
        <taxon>Pezizales</taxon>
        <taxon>Pyronemataceae</taxon>
        <taxon>Pyronema</taxon>
    </lineage>
</organism>
<dbReference type="EMBL" id="HF935221">
    <property type="protein sequence ID" value="CCX04958.1"/>
    <property type="molecule type" value="Genomic_DNA"/>
</dbReference>
<keyword evidence="2" id="KW-1185">Reference proteome</keyword>
<sequence length="233" mass="26711">MYSLVSGGVSSRLLKFKTFHSLIIVFDVFDNKYNSDIFVLLHSFFIYEYFAITVNILATAGKDLTPLIDKPMEQVTSNAYSTQSPVFRQINSSISRMTNKFPMVYVFTYCRHVVESSLPNGIGLWSKSDMDDEETVEPQAKPSMWQRPEPPVPVAQDETQYLYRYCTNCCYNKLEHWEKIFETCGPSQNDKPELREIAELIEEFEQNIAHNATLGCWLGVGTTCRVLLIGIIN</sequence>
<gene>
    <name evidence="1" type="ORF">PCON_04098</name>
</gene>
<reference evidence="1 2" key="1">
    <citation type="journal article" date="2013" name="PLoS Genet.">
        <title>The genome and development-dependent transcriptomes of Pyronema confluens: a window into fungal evolution.</title>
        <authorList>
            <person name="Traeger S."/>
            <person name="Altegoer F."/>
            <person name="Freitag M."/>
            <person name="Gabaldon T."/>
            <person name="Kempken F."/>
            <person name="Kumar A."/>
            <person name="Marcet-Houben M."/>
            <person name="Poggeler S."/>
            <person name="Stajich J.E."/>
            <person name="Nowrousian M."/>
        </authorList>
    </citation>
    <scope>NUCLEOTIDE SEQUENCE [LARGE SCALE GENOMIC DNA]</scope>
    <source>
        <strain evidence="2">CBS 100304</strain>
        <tissue evidence="1">Vegetative mycelium</tissue>
    </source>
</reference>